<protein>
    <recommendedName>
        <fullName evidence="1">C2 domain-containing protein</fullName>
    </recommendedName>
</protein>
<dbReference type="PANTHER" id="PTHR46887">
    <property type="entry name" value="TANDEM C2 DOMAINS NUCLEAR PROTEIN"/>
    <property type="match status" value="1"/>
</dbReference>
<keyword evidence="3" id="KW-1185">Reference proteome</keyword>
<dbReference type="AlphaFoldDB" id="A0AAD8Z241"/>
<dbReference type="SUPFAM" id="SSF49562">
    <property type="entry name" value="C2 domain (Calcium/lipid-binding domain, CaLB)"/>
    <property type="match status" value="2"/>
</dbReference>
<name>A0AAD8Z241_9TELE</name>
<accession>A0AAD8Z241</accession>
<organism evidence="2 3">
    <name type="scientific">Electrophorus voltai</name>
    <dbReference type="NCBI Taxonomy" id="2609070"/>
    <lineage>
        <taxon>Eukaryota</taxon>
        <taxon>Metazoa</taxon>
        <taxon>Chordata</taxon>
        <taxon>Craniata</taxon>
        <taxon>Vertebrata</taxon>
        <taxon>Euteleostomi</taxon>
        <taxon>Actinopterygii</taxon>
        <taxon>Neopterygii</taxon>
        <taxon>Teleostei</taxon>
        <taxon>Ostariophysi</taxon>
        <taxon>Gymnotiformes</taxon>
        <taxon>Gymnotoidei</taxon>
        <taxon>Gymnotidae</taxon>
        <taxon>Electrophorus</taxon>
    </lineage>
</organism>
<dbReference type="EMBL" id="JAROKS010000020">
    <property type="protein sequence ID" value="KAK1791260.1"/>
    <property type="molecule type" value="Genomic_DNA"/>
</dbReference>
<comment type="caution">
    <text evidence="2">The sequence shown here is derived from an EMBL/GenBank/DDBJ whole genome shotgun (WGS) entry which is preliminary data.</text>
</comment>
<dbReference type="GO" id="GO:0005634">
    <property type="term" value="C:nucleus"/>
    <property type="evidence" value="ECO:0007669"/>
    <property type="project" value="InterPro"/>
</dbReference>
<evidence type="ECO:0000313" key="2">
    <source>
        <dbReference type="EMBL" id="KAK1791260.1"/>
    </source>
</evidence>
<evidence type="ECO:0000259" key="1">
    <source>
        <dbReference type="PROSITE" id="PS50004"/>
    </source>
</evidence>
<dbReference type="Pfam" id="PF00168">
    <property type="entry name" value="C2"/>
    <property type="match status" value="2"/>
</dbReference>
<dbReference type="InterPro" id="IPR000008">
    <property type="entry name" value="C2_dom"/>
</dbReference>
<dbReference type="PANTHER" id="PTHR46887:SF1">
    <property type="entry name" value="TANDEM C2 DOMAINS NUCLEAR PROTEIN"/>
    <property type="match status" value="1"/>
</dbReference>
<sequence>MTDRGAEFPPRTPGMLPAAPVETAGYLDPAVRGSMAMECIKNCCKIFITKEEEPRVQIIEARSPEKAAIKTEGKGRMGVSEDYLQSKLPPDGREIPFVLPSFRPSYVQPRGTRYNNFQSGLHDLDVMELDLLGFDLKDTQAWCECKACDQSGRQRLSASMLDLSGPHSPHMQHYDSVWSVPSSTSSLQDSFGSSRSLESITLSGDEKERELGKVCVRLSYQELVEQVWITLVQCKDIGVYTEGVEQQRVGVKGIITMAKPVQFKTSVKEATPDLVVMETFVFALGLEQLRSASLVLRVQTHVPRKRTLGECAVSLRTLGTQETEHWLELRPPCKAHAGLTLDSAQLLQGCHAELQLSMCFQPVSSRIQIGILAAQNLPSSSSLLAHAGFFVKVEMFSDGHFMLKRKTKVVRSSGKRVQWAETVLLPTTSQDHHLQVSVKLYSCSSIRRKHLIGHVLLGVDSPSPDAMEQWKDSIKHPEKVVTAWHRVCHS</sequence>
<evidence type="ECO:0000313" key="3">
    <source>
        <dbReference type="Proteomes" id="UP001239994"/>
    </source>
</evidence>
<feature type="domain" description="C2" evidence="1">
    <location>
        <begin position="350"/>
        <end position="471"/>
    </location>
</feature>
<dbReference type="PROSITE" id="PS50004">
    <property type="entry name" value="C2"/>
    <property type="match status" value="1"/>
</dbReference>
<dbReference type="Gene3D" id="2.60.40.150">
    <property type="entry name" value="C2 domain"/>
    <property type="match status" value="2"/>
</dbReference>
<dbReference type="InterPro" id="IPR030542">
    <property type="entry name" value="Tac2-N"/>
</dbReference>
<dbReference type="SMART" id="SM00239">
    <property type="entry name" value="C2"/>
    <property type="match status" value="2"/>
</dbReference>
<dbReference type="InterPro" id="IPR035892">
    <property type="entry name" value="C2_domain_sf"/>
</dbReference>
<gene>
    <name evidence="2" type="ORF">P4O66_013282</name>
</gene>
<proteinExistence type="predicted"/>
<reference evidence="2" key="1">
    <citation type="submission" date="2023-03" db="EMBL/GenBank/DDBJ databases">
        <title>Electrophorus voltai genome.</title>
        <authorList>
            <person name="Bian C."/>
        </authorList>
    </citation>
    <scope>NUCLEOTIDE SEQUENCE</scope>
    <source>
        <strain evidence="2">CB-2022</strain>
        <tissue evidence="2">Muscle</tissue>
    </source>
</reference>
<dbReference type="Proteomes" id="UP001239994">
    <property type="component" value="Unassembled WGS sequence"/>
</dbReference>